<evidence type="ECO:0000256" key="11">
    <source>
        <dbReference type="ARBA" id="ARBA00049375"/>
    </source>
</evidence>
<dbReference type="Proteomes" id="UP000008544">
    <property type="component" value="Chromosome"/>
</dbReference>
<keyword evidence="17" id="KW-1185">Reference proteome</keyword>
<gene>
    <name evidence="13" type="primary">thrB</name>
    <name evidence="16" type="ordered locus">Daud_1074</name>
</gene>
<dbReference type="PIRSF" id="PIRSF000676">
    <property type="entry name" value="Homoser_kin"/>
    <property type="match status" value="1"/>
</dbReference>
<dbReference type="Gene3D" id="3.30.70.890">
    <property type="entry name" value="GHMP kinase, C-terminal domain"/>
    <property type="match status" value="1"/>
</dbReference>
<dbReference type="GO" id="GO:0004413">
    <property type="term" value="F:homoserine kinase activity"/>
    <property type="evidence" value="ECO:0007669"/>
    <property type="project" value="UniProtKB-UniRule"/>
</dbReference>
<evidence type="ECO:0000256" key="9">
    <source>
        <dbReference type="ARBA" id="ARBA00022777"/>
    </source>
</evidence>
<dbReference type="eggNOG" id="COG0083">
    <property type="taxonomic scope" value="Bacteria"/>
</dbReference>
<protein>
    <recommendedName>
        <fullName evidence="4 13">Homoserine kinase</fullName>
        <shortName evidence="13">HK</shortName>
        <shortName evidence="13">HSK</shortName>
        <ecNumber evidence="3 13">2.7.1.39</ecNumber>
    </recommendedName>
</protein>
<dbReference type="RefSeq" id="WP_012302172.1">
    <property type="nucleotide sequence ID" value="NC_010424.1"/>
</dbReference>
<comment type="subcellular location">
    <subcellularLocation>
        <location evidence="13">Cytoplasm</location>
    </subcellularLocation>
</comment>
<evidence type="ECO:0000256" key="3">
    <source>
        <dbReference type="ARBA" id="ARBA00012078"/>
    </source>
</evidence>
<dbReference type="GO" id="GO:0009088">
    <property type="term" value="P:threonine biosynthetic process"/>
    <property type="evidence" value="ECO:0007669"/>
    <property type="project" value="UniProtKB-UniRule"/>
</dbReference>
<comment type="similarity">
    <text evidence="2 13">Belongs to the GHMP kinase family. Homoserine kinase subfamily.</text>
</comment>
<reference evidence="17" key="1">
    <citation type="submission" date="2007-10" db="EMBL/GenBank/DDBJ databases">
        <title>Complete sequence of chromosome of Desulforudis audaxviator MP104C.</title>
        <authorList>
            <person name="Copeland A."/>
            <person name="Lucas S."/>
            <person name="Lapidus A."/>
            <person name="Barry K."/>
            <person name="Glavina del Rio T."/>
            <person name="Dalin E."/>
            <person name="Tice H."/>
            <person name="Bruce D."/>
            <person name="Pitluck S."/>
            <person name="Lowry S.R."/>
            <person name="Larimer F."/>
            <person name="Land M.L."/>
            <person name="Hauser L."/>
            <person name="Kyrpides N."/>
            <person name="Ivanova N.N."/>
            <person name="Richardson P."/>
        </authorList>
    </citation>
    <scope>NUCLEOTIDE SEQUENCE [LARGE SCALE GENOMIC DNA]</scope>
    <source>
        <strain evidence="17">MP104C</strain>
    </source>
</reference>
<feature type="domain" description="GHMP kinase N-terminal" evidence="14">
    <location>
        <begin position="61"/>
        <end position="143"/>
    </location>
</feature>
<feature type="domain" description="GHMP kinase C-terminal" evidence="15">
    <location>
        <begin position="207"/>
        <end position="281"/>
    </location>
</feature>
<evidence type="ECO:0000256" key="8">
    <source>
        <dbReference type="ARBA" id="ARBA00022741"/>
    </source>
</evidence>
<dbReference type="InterPro" id="IPR013750">
    <property type="entry name" value="GHMP_kinase_C_dom"/>
</dbReference>
<dbReference type="SUPFAM" id="SSF54211">
    <property type="entry name" value="Ribosomal protein S5 domain 2-like"/>
    <property type="match status" value="1"/>
</dbReference>
<comment type="function">
    <text evidence="12 13">Catalyzes the ATP-dependent phosphorylation of L-homoserine to L-homoserine phosphate.</text>
</comment>
<dbReference type="PROSITE" id="PS00627">
    <property type="entry name" value="GHMP_KINASES_ATP"/>
    <property type="match status" value="1"/>
</dbReference>
<dbReference type="InterPro" id="IPR014721">
    <property type="entry name" value="Ribsml_uS5_D2-typ_fold_subgr"/>
</dbReference>
<evidence type="ECO:0000256" key="1">
    <source>
        <dbReference type="ARBA" id="ARBA00005015"/>
    </source>
</evidence>
<sequence>MSGRKVIVRVPATSSNLGPGFDCLGLALGLYNFVEMKVVPEGSEVTVQGEGASEIPTDESNLTLRAARRVFDLNRAHPAGLSLRLTNNIPPARGLGSSAAAVVGGLVAANALSGSRLSSSELLNLAGEMDGHLDNVAPALLGGLTVVVPDGTAALGLRLEPPAGLLAVAAVPAVNVYTSRARAVLPREVPFADAVFNLGRVALLVGALTEGRFEFLASAMADRLHQKYREHLVPGLTGVIGAALKAGALGAALSGSGPTVIALTNDPEKAVPIAAGMREALGKLGLSAWTPTLVPDREGACTVETADGGAICS</sequence>
<dbReference type="HAMAP" id="MF_00384">
    <property type="entry name" value="Homoser_kinase"/>
    <property type="match status" value="1"/>
</dbReference>
<dbReference type="STRING" id="477974.Daud_1074"/>
<keyword evidence="13" id="KW-0963">Cytoplasm</keyword>
<evidence type="ECO:0000313" key="17">
    <source>
        <dbReference type="Proteomes" id="UP000008544"/>
    </source>
</evidence>
<dbReference type="EC" id="2.7.1.39" evidence="3 13"/>
<dbReference type="InterPro" id="IPR006203">
    <property type="entry name" value="GHMP_knse_ATP-bd_CS"/>
</dbReference>
<reference evidence="16 17" key="2">
    <citation type="journal article" date="2008" name="Science">
        <title>Environmental genomics reveals a single-species ecosystem deep within Earth.</title>
        <authorList>
            <person name="Chivian D."/>
            <person name="Brodie E.L."/>
            <person name="Alm E.J."/>
            <person name="Culley D.E."/>
            <person name="Dehal P.S."/>
            <person name="Desantis T.Z."/>
            <person name="Gihring T.M."/>
            <person name="Lapidus A."/>
            <person name="Lin L.H."/>
            <person name="Lowry S.R."/>
            <person name="Moser D.P."/>
            <person name="Richardson P.M."/>
            <person name="Southam G."/>
            <person name="Wanger G."/>
            <person name="Pratt L.M."/>
            <person name="Andersen G.L."/>
            <person name="Hazen T.C."/>
            <person name="Brockman F.J."/>
            <person name="Arkin A.P."/>
            <person name="Onstott T.C."/>
        </authorList>
    </citation>
    <scope>NUCLEOTIDE SEQUENCE [LARGE SCALE GENOMIC DNA]</scope>
    <source>
        <strain evidence="16 17">MP104C</strain>
    </source>
</reference>
<keyword evidence="9 13" id="KW-0418">Kinase</keyword>
<feature type="binding site" evidence="13">
    <location>
        <begin position="90"/>
        <end position="100"/>
    </location>
    <ligand>
        <name>ATP</name>
        <dbReference type="ChEBI" id="CHEBI:30616"/>
    </ligand>
</feature>
<dbReference type="PANTHER" id="PTHR20861:SF1">
    <property type="entry name" value="HOMOSERINE KINASE"/>
    <property type="match status" value="1"/>
</dbReference>
<keyword evidence="8 13" id="KW-0547">Nucleotide-binding</keyword>
<evidence type="ECO:0000256" key="7">
    <source>
        <dbReference type="ARBA" id="ARBA00022697"/>
    </source>
</evidence>
<proteinExistence type="inferred from homology"/>
<evidence type="ECO:0000256" key="4">
    <source>
        <dbReference type="ARBA" id="ARBA00017858"/>
    </source>
</evidence>
<evidence type="ECO:0000256" key="6">
    <source>
        <dbReference type="ARBA" id="ARBA00022679"/>
    </source>
</evidence>
<keyword evidence="7 13" id="KW-0791">Threonine biosynthesis</keyword>
<dbReference type="PRINTS" id="PR00958">
    <property type="entry name" value="HOMSERKINASE"/>
</dbReference>
<evidence type="ECO:0000256" key="12">
    <source>
        <dbReference type="ARBA" id="ARBA00049954"/>
    </source>
</evidence>
<name>B1I3M5_DESAP</name>
<dbReference type="KEGG" id="dau:Daud_1074"/>
<keyword evidence="10 13" id="KW-0067">ATP-binding</keyword>
<dbReference type="InterPro" id="IPR036554">
    <property type="entry name" value="GHMP_kinase_C_sf"/>
</dbReference>
<comment type="catalytic activity">
    <reaction evidence="11 13">
        <text>L-homoserine + ATP = O-phospho-L-homoserine + ADP + H(+)</text>
        <dbReference type="Rhea" id="RHEA:13985"/>
        <dbReference type="ChEBI" id="CHEBI:15378"/>
        <dbReference type="ChEBI" id="CHEBI:30616"/>
        <dbReference type="ChEBI" id="CHEBI:57476"/>
        <dbReference type="ChEBI" id="CHEBI:57590"/>
        <dbReference type="ChEBI" id="CHEBI:456216"/>
        <dbReference type="EC" id="2.7.1.39"/>
    </reaction>
</comment>
<comment type="pathway">
    <text evidence="1 13">Amino-acid biosynthesis; L-threonine biosynthesis; L-threonine from L-aspartate: step 4/5.</text>
</comment>
<dbReference type="PANTHER" id="PTHR20861">
    <property type="entry name" value="HOMOSERINE/4-DIPHOSPHOCYTIDYL-2-C-METHYL-D-ERYTHRITOL KINASE"/>
    <property type="match status" value="1"/>
</dbReference>
<dbReference type="InterPro" id="IPR020568">
    <property type="entry name" value="Ribosomal_Su5_D2-typ_SF"/>
</dbReference>
<dbReference type="InterPro" id="IPR000870">
    <property type="entry name" value="Homoserine_kinase"/>
</dbReference>
<evidence type="ECO:0000256" key="5">
    <source>
        <dbReference type="ARBA" id="ARBA00022605"/>
    </source>
</evidence>
<organism evidence="16 17">
    <name type="scientific">Desulforudis audaxviator (strain MP104C)</name>
    <dbReference type="NCBI Taxonomy" id="477974"/>
    <lineage>
        <taxon>Bacteria</taxon>
        <taxon>Bacillati</taxon>
        <taxon>Bacillota</taxon>
        <taxon>Clostridia</taxon>
        <taxon>Thermoanaerobacterales</taxon>
        <taxon>Candidatus Desulforudaceae</taxon>
        <taxon>Candidatus Desulforudis</taxon>
    </lineage>
</organism>
<dbReference type="SUPFAM" id="SSF55060">
    <property type="entry name" value="GHMP Kinase, C-terminal domain"/>
    <property type="match status" value="1"/>
</dbReference>
<dbReference type="UniPathway" id="UPA00050">
    <property type="reaction ID" value="UER00064"/>
</dbReference>
<evidence type="ECO:0000259" key="14">
    <source>
        <dbReference type="Pfam" id="PF00288"/>
    </source>
</evidence>
<dbReference type="NCBIfam" id="TIGR00191">
    <property type="entry name" value="thrB"/>
    <property type="match status" value="1"/>
</dbReference>
<dbReference type="InterPro" id="IPR006204">
    <property type="entry name" value="GHMP_kinase_N_dom"/>
</dbReference>
<dbReference type="GO" id="GO:0005737">
    <property type="term" value="C:cytoplasm"/>
    <property type="evidence" value="ECO:0007669"/>
    <property type="project" value="UniProtKB-SubCell"/>
</dbReference>
<keyword evidence="5 13" id="KW-0028">Amino-acid biosynthesis</keyword>
<dbReference type="Gene3D" id="3.30.230.10">
    <property type="match status" value="1"/>
</dbReference>
<dbReference type="EMBL" id="CP000860">
    <property type="protein sequence ID" value="ACA59586.1"/>
    <property type="molecule type" value="Genomic_DNA"/>
</dbReference>
<dbReference type="Pfam" id="PF08544">
    <property type="entry name" value="GHMP_kinases_C"/>
    <property type="match status" value="1"/>
</dbReference>
<dbReference type="HOGENOM" id="CLU_041243_0_2_9"/>
<evidence type="ECO:0000256" key="10">
    <source>
        <dbReference type="ARBA" id="ARBA00022840"/>
    </source>
</evidence>
<dbReference type="NCBIfam" id="NF002288">
    <property type="entry name" value="PRK01212.1-4"/>
    <property type="match status" value="1"/>
</dbReference>
<accession>B1I3M5</accession>
<keyword evidence="6 13" id="KW-0808">Transferase</keyword>
<dbReference type="OrthoDB" id="9769912at2"/>
<evidence type="ECO:0000256" key="13">
    <source>
        <dbReference type="HAMAP-Rule" id="MF_00384"/>
    </source>
</evidence>
<dbReference type="Pfam" id="PF00288">
    <property type="entry name" value="GHMP_kinases_N"/>
    <property type="match status" value="1"/>
</dbReference>
<dbReference type="AlphaFoldDB" id="B1I3M5"/>
<dbReference type="GO" id="GO:0005524">
    <property type="term" value="F:ATP binding"/>
    <property type="evidence" value="ECO:0007669"/>
    <property type="project" value="UniProtKB-UniRule"/>
</dbReference>
<evidence type="ECO:0000259" key="15">
    <source>
        <dbReference type="Pfam" id="PF08544"/>
    </source>
</evidence>
<evidence type="ECO:0000313" key="16">
    <source>
        <dbReference type="EMBL" id="ACA59586.1"/>
    </source>
</evidence>
<evidence type="ECO:0000256" key="2">
    <source>
        <dbReference type="ARBA" id="ARBA00007370"/>
    </source>
</evidence>